<dbReference type="STRING" id="1126212.K2RYB3"/>
<comment type="subcellular location">
    <subcellularLocation>
        <location evidence="1">Membrane</location>
        <topology evidence="1">Multi-pass membrane protein</topology>
    </subcellularLocation>
</comment>
<dbReference type="PANTHER" id="PTHR23502:SF156">
    <property type="entry name" value="TRANSPORTER, PUTATIVE (AFU_ORTHOLOGUE AFUA_5G00420)-RELATED"/>
    <property type="match status" value="1"/>
</dbReference>
<dbReference type="Gene3D" id="1.20.1720.10">
    <property type="entry name" value="Multidrug resistance protein D"/>
    <property type="match status" value="1"/>
</dbReference>
<dbReference type="VEuPathDB" id="FungiDB:MPH_02946"/>
<dbReference type="GO" id="GO:0022857">
    <property type="term" value="F:transmembrane transporter activity"/>
    <property type="evidence" value="ECO:0007669"/>
    <property type="project" value="InterPro"/>
</dbReference>
<dbReference type="Proteomes" id="UP000007129">
    <property type="component" value="Unassembled WGS sequence"/>
</dbReference>
<name>K2RYB3_MACPH</name>
<evidence type="ECO:0000313" key="8">
    <source>
        <dbReference type="EMBL" id="EKG19753.1"/>
    </source>
</evidence>
<sequence length="291" mass="31324">MDAHETSTTTTTQSAVGDKEKASDKPSLEFIAWDSPEDPHNPQNFSYARKLFVTAIWVAGNLVTCIASSIFSSGSSFISKEFDVSSTVTTLGISLFLLGYTVGPPVWGPLSERFGRKWPMLSGMALFTVFCLPVALAKNIQTALIGRFFCGMFGAAPLSIAGGGLVDIWNPVQRGVALAACIGTIFGSPILAPLMGNFIAASYLGWRWTQWLSAIMGLAASILVLLGLPETHAPTLLRAKAARLRRETSDPTLRSQYDGGSNDVSEIVQIYLVRSFGAFPPLCIPRSYVPH</sequence>
<dbReference type="OrthoDB" id="446368at2759"/>
<dbReference type="SUPFAM" id="SSF103473">
    <property type="entry name" value="MFS general substrate transporter"/>
    <property type="match status" value="1"/>
</dbReference>
<evidence type="ECO:0000259" key="7">
    <source>
        <dbReference type="PROSITE" id="PS50850"/>
    </source>
</evidence>
<evidence type="ECO:0000256" key="3">
    <source>
        <dbReference type="ARBA" id="ARBA00022989"/>
    </source>
</evidence>
<evidence type="ECO:0000256" key="5">
    <source>
        <dbReference type="SAM" id="MobiDB-lite"/>
    </source>
</evidence>
<keyword evidence="2 6" id="KW-0812">Transmembrane</keyword>
<comment type="caution">
    <text evidence="8">The sequence shown here is derived from an EMBL/GenBank/DDBJ whole genome shotgun (WGS) entry which is preliminary data.</text>
</comment>
<feature type="transmembrane region" description="Helical" evidence="6">
    <location>
        <begin position="148"/>
        <end position="169"/>
    </location>
</feature>
<dbReference type="InterPro" id="IPR036259">
    <property type="entry name" value="MFS_trans_sf"/>
</dbReference>
<dbReference type="PROSITE" id="PS50850">
    <property type="entry name" value="MFS"/>
    <property type="match status" value="1"/>
</dbReference>
<evidence type="ECO:0000256" key="4">
    <source>
        <dbReference type="ARBA" id="ARBA00023136"/>
    </source>
</evidence>
<feature type="domain" description="Major facilitator superfamily (MFS) profile" evidence="7">
    <location>
        <begin position="53"/>
        <end position="291"/>
    </location>
</feature>
<feature type="compositionally biased region" description="Low complexity" evidence="5">
    <location>
        <begin position="1"/>
        <end position="12"/>
    </location>
</feature>
<dbReference type="Pfam" id="PF07690">
    <property type="entry name" value="MFS_1"/>
    <property type="match status" value="1"/>
</dbReference>
<gene>
    <name evidence="8" type="ORF">MPH_02946</name>
</gene>
<dbReference type="InterPro" id="IPR011701">
    <property type="entry name" value="MFS"/>
</dbReference>
<feature type="region of interest" description="Disordered" evidence="5">
    <location>
        <begin position="1"/>
        <end position="24"/>
    </location>
</feature>
<dbReference type="HOGENOM" id="CLU_008455_2_0_1"/>
<protein>
    <submittedName>
        <fullName evidence="8">Major facilitator superfamily</fullName>
    </submittedName>
</protein>
<feature type="transmembrane region" description="Helical" evidence="6">
    <location>
        <begin position="51"/>
        <end position="72"/>
    </location>
</feature>
<feature type="transmembrane region" description="Helical" evidence="6">
    <location>
        <begin position="211"/>
        <end position="228"/>
    </location>
</feature>
<feature type="transmembrane region" description="Helical" evidence="6">
    <location>
        <begin position="84"/>
        <end position="103"/>
    </location>
</feature>
<evidence type="ECO:0000256" key="6">
    <source>
        <dbReference type="SAM" id="Phobius"/>
    </source>
</evidence>
<evidence type="ECO:0000256" key="2">
    <source>
        <dbReference type="ARBA" id="ARBA00022692"/>
    </source>
</evidence>
<reference evidence="8 9" key="1">
    <citation type="journal article" date="2012" name="BMC Genomics">
        <title>Tools to kill: Genome of one of the most destructive plant pathogenic fungi Macrophomina phaseolina.</title>
        <authorList>
            <person name="Islam M.S."/>
            <person name="Haque M.S."/>
            <person name="Islam M.M."/>
            <person name="Emdad E.M."/>
            <person name="Halim A."/>
            <person name="Hossen Q.M.M."/>
            <person name="Hossain M.Z."/>
            <person name="Ahmed B."/>
            <person name="Rahim S."/>
            <person name="Rahman M.S."/>
            <person name="Alam M.M."/>
            <person name="Hou S."/>
            <person name="Wan X."/>
            <person name="Saito J.A."/>
            <person name="Alam M."/>
        </authorList>
    </citation>
    <scope>NUCLEOTIDE SEQUENCE [LARGE SCALE GENOMIC DNA]</scope>
    <source>
        <strain evidence="8 9">MS6</strain>
    </source>
</reference>
<evidence type="ECO:0000313" key="9">
    <source>
        <dbReference type="Proteomes" id="UP000007129"/>
    </source>
</evidence>
<evidence type="ECO:0000256" key="1">
    <source>
        <dbReference type="ARBA" id="ARBA00004141"/>
    </source>
</evidence>
<dbReference type="InParanoid" id="K2RYB3"/>
<organism evidence="8 9">
    <name type="scientific">Macrophomina phaseolina (strain MS6)</name>
    <name type="common">Charcoal rot fungus</name>
    <dbReference type="NCBI Taxonomy" id="1126212"/>
    <lineage>
        <taxon>Eukaryota</taxon>
        <taxon>Fungi</taxon>
        <taxon>Dikarya</taxon>
        <taxon>Ascomycota</taxon>
        <taxon>Pezizomycotina</taxon>
        <taxon>Dothideomycetes</taxon>
        <taxon>Dothideomycetes incertae sedis</taxon>
        <taxon>Botryosphaeriales</taxon>
        <taxon>Botryosphaeriaceae</taxon>
        <taxon>Macrophomina</taxon>
    </lineage>
</organism>
<feature type="transmembrane region" description="Helical" evidence="6">
    <location>
        <begin position="175"/>
        <end position="199"/>
    </location>
</feature>
<proteinExistence type="predicted"/>
<dbReference type="PANTHER" id="PTHR23502">
    <property type="entry name" value="MAJOR FACILITATOR SUPERFAMILY"/>
    <property type="match status" value="1"/>
</dbReference>
<dbReference type="InterPro" id="IPR020846">
    <property type="entry name" value="MFS_dom"/>
</dbReference>
<dbReference type="GO" id="GO:0005886">
    <property type="term" value="C:plasma membrane"/>
    <property type="evidence" value="ECO:0007669"/>
    <property type="project" value="TreeGrafter"/>
</dbReference>
<feature type="transmembrane region" description="Helical" evidence="6">
    <location>
        <begin position="118"/>
        <end position="136"/>
    </location>
</feature>
<keyword evidence="3 6" id="KW-1133">Transmembrane helix</keyword>
<dbReference type="EMBL" id="AHHD01000114">
    <property type="protein sequence ID" value="EKG19753.1"/>
    <property type="molecule type" value="Genomic_DNA"/>
</dbReference>
<keyword evidence="4 6" id="KW-0472">Membrane</keyword>
<dbReference type="AlphaFoldDB" id="K2RYB3"/>
<dbReference type="eggNOG" id="KOG0255">
    <property type="taxonomic scope" value="Eukaryota"/>
</dbReference>
<accession>K2RYB3</accession>